<feature type="compositionally biased region" description="Polar residues" evidence="1">
    <location>
        <begin position="1204"/>
        <end position="1215"/>
    </location>
</feature>
<feature type="compositionally biased region" description="Polar residues" evidence="1">
    <location>
        <begin position="950"/>
        <end position="959"/>
    </location>
</feature>
<feature type="compositionally biased region" description="Polar residues" evidence="1">
    <location>
        <begin position="524"/>
        <end position="536"/>
    </location>
</feature>
<feature type="compositionally biased region" description="Low complexity" evidence="1">
    <location>
        <begin position="160"/>
        <end position="175"/>
    </location>
</feature>
<feature type="compositionally biased region" description="Acidic residues" evidence="1">
    <location>
        <begin position="729"/>
        <end position="739"/>
    </location>
</feature>
<feature type="compositionally biased region" description="Acidic residues" evidence="1">
    <location>
        <begin position="639"/>
        <end position="649"/>
    </location>
</feature>
<reference evidence="2" key="1">
    <citation type="submission" date="2023-03" db="EMBL/GenBank/DDBJ databases">
        <title>Massive genome expansion in bonnet fungi (Mycena s.s.) driven by repeated elements and novel gene families across ecological guilds.</title>
        <authorList>
            <consortium name="Lawrence Berkeley National Laboratory"/>
            <person name="Harder C.B."/>
            <person name="Miyauchi S."/>
            <person name="Viragh M."/>
            <person name="Kuo A."/>
            <person name="Thoen E."/>
            <person name="Andreopoulos B."/>
            <person name="Lu D."/>
            <person name="Skrede I."/>
            <person name="Drula E."/>
            <person name="Henrissat B."/>
            <person name="Morin E."/>
            <person name="Kohler A."/>
            <person name="Barry K."/>
            <person name="LaButti K."/>
            <person name="Morin E."/>
            <person name="Salamov A."/>
            <person name="Lipzen A."/>
            <person name="Mereny Z."/>
            <person name="Hegedus B."/>
            <person name="Baldrian P."/>
            <person name="Stursova M."/>
            <person name="Weitz H."/>
            <person name="Taylor A."/>
            <person name="Grigoriev I.V."/>
            <person name="Nagy L.G."/>
            <person name="Martin F."/>
            <person name="Kauserud H."/>
        </authorList>
    </citation>
    <scope>NUCLEOTIDE SEQUENCE</scope>
    <source>
        <strain evidence="2">CBHHK002</strain>
    </source>
</reference>
<feature type="compositionally biased region" description="Polar residues" evidence="1">
    <location>
        <begin position="987"/>
        <end position="997"/>
    </location>
</feature>
<evidence type="ECO:0000256" key="1">
    <source>
        <dbReference type="SAM" id="MobiDB-lite"/>
    </source>
</evidence>
<comment type="caution">
    <text evidence="2">The sequence shown here is derived from an EMBL/GenBank/DDBJ whole genome shotgun (WGS) entry which is preliminary data.</text>
</comment>
<name>A0AAD7A000_9AGAR</name>
<feature type="region of interest" description="Disordered" evidence="1">
    <location>
        <begin position="119"/>
        <end position="417"/>
    </location>
</feature>
<proteinExistence type="predicted"/>
<feature type="compositionally biased region" description="Basic and acidic residues" evidence="1">
    <location>
        <begin position="878"/>
        <end position="900"/>
    </location>
</feature>
<evidence type="ECO:0000313" key="2">
    <source>
        <dbReference type="EMBL" id="KAJ7346763.1"/>
    </source>
</evidence>
<evidence type="ECO:0000313" key="3">
    <source>
        <dbReference type="Proteomes" id="UP001218218"/>
    </source>
</evidence>
<dbReference type="Proteomes" id="UP001218218">
    <property type="component" value="Unassembled WGS sequence"/>
</dbReference>
<feature type="compositionally biased region" description="Basic and acidic residues" evidence="1">
    <location>
        <begin position="398"/>
        <end position="411"/>
    </location>
</feature>
<accession>A0AAD7A000</accession>
<feature type="compositionally biased region" description="Basic and acidic residues" evidence="1">
    <location>
        <begin position="1114"/>
        <end position="1127"/>
    </location>
</feature>
<feature type="compositionally biased region" description="Basic and acidic residues" evidence="1">
    <location>
        <begin position="444"/>
        <end position="454"/>
    </location>
</feature>
<feature type="region of interest" description="Disordered" evidence="1">
    <location>
        <begin position="691"/>
        <end position="799"/>
    </location>
</feature>
<dbReference type="EMBL" id="JARIHO010000020">
    <property type="protein sequence ID" value="KAJ7346763.1"/>
    <property type="molecule type" value="Genomic_DNA"/>
</dbReference>
<feature type="compositionally biased region" description="Low complexity" evidence="1">
    <location>
        <begin position="353"/>
        <end position="362"/>
    </location>
</feature>
<feature type="compositionally biased region" description="Basic and acidic residues" evidence="1">
    <location>
        <begin position="1030"/>
        <end position="1058"/>
    </location>
</feature>
<sequence>MDKGTKRKRDSSIAILSYSAPGYKFAKFFTETSLDEIKETVRKRLVLASVSDFTLSYDTDSDTGISLENDDDFDVFEVRSHTSTSSVHVVVKILSPSHAPPANLAGSSAVIPSAVPVDGGAGSVSPPRKKRKVDGNASAKPVSSAAGTKKRKSTATLVEGAPAVVGSAPVPAAPGEKTPGDDQEPLKKKRKKVKKNDASGAAKASDGVQQPPENTAKEVVDKDVTDRPNPPAPSTAGKIAEAQSGEGLPVISAQEPIKKKSKKVVEKDFAKTNPAAALNTGDASGAEIPGGKPRKAKFKKVAEQVSDAAPPISPPVPSTTGDKVAEEKRRKAKSKNISEAGPDATSPIPPSADNPARASAAAETQGEQGKAKPKTAAEQGPETASLKPSTSKKSTKSSKKDNQTEHTDGPVHKSVKFTFPGELAQVISSNAEENESVSAVRQQKGRELSSSEKVKKAKGKKKAAENVEDVGSSAQTEPQKSPVDPESLKDFWKSLLPALPLPTPDNRNEPQAAKKLASGSKSSNQTVTTENSTTPTLCPVCETSPFHLRYRCPIVLAGPGPIRQRIAELQQDDATDNSKLIQELRGLAAKSQKKNKADDPPNFNVHPPPRVNAREGGAPSVTVPERKPAATSSIRPDADDSDSSSDDSESGPSRRKKAAPRPVGLSADDELDAIIRGPVLSRLTVDDILLDEEDENEETAESVVLENDDEDDIKFRRRSRQIEAVASSGEEDDDDDEESFSAGKLAESKPPSVINTSVRVSPHSEAEPLGDAAEPTASPVVEGSIHADSRRSSLRSRTEPLGAIAARRSVDVDLAGDIAVGDAMASDNAMFGLEAPGSGNEGSMAENVDSVDFPLHSAVYTPIPLTPKRTRLRTPPAVDERAQSGSDRPHTSKFARREDDPIQPAEDFPPTPTQVPLPATPYTPRMVQRMKDRNGKIPVKLSQLELPFSLNPQTHTQPAETAREESLPATQPSEDTVPKKTTRRSTRITPALSTATLPISPPEAEQPAKRRRGPNKTPEQRAQEAAAKLTAKEEKERLRKEKAEAREKEKAEAKEKGKAQAKGAGKKDTQDLPAEEPEDSTSTIPVELSETDPTHSRTPMSQDEWTVLKSTSPHGEEAQDSMRDELHSSSSPSNGGDEAPLFLPAESQIPFPYSQWNSVPEFCPGSPKGSRKDSEDEDEEEEVAASMKPSQRPSVGSYRRLTDIASQPSLFSKTPTLRAMQLPPATFPSAKDKRDELYGKLPEDDDSTDSDSSAGGVPSHIPKSRRAGVATRQR</sequence>
<feature type="compositionally biased region" description="Basic and acidic residues" evidence="1">
    <location>
        <begin position="215"/>
        <end position="226"/>
    </location>
</feature>
<dbReference type="AlphaFoldDB" id="A0AAD7A000"/>
<feature type="compositionally biased region" description="Basic and acidic residues" evidence="1">
    <location>
        <begin position="1230"/>
        <end position="1242"/>
    </location>
</feature>
<feature type="region of interest" description="Disordered" evidence="1">
    <location>
        <begin position="866"/>
        <end position="1274"/>
    </location>
</feature>
<feature type="compositionally biased region" description="Pro residues" evidence="1">
    <location>
        <begin position="907"/>
        <end position="921"/>
    </location>
</feature>
<gene>
    <name evidence="2" type="ORF">DFH08DRAFT_201175</name>
</gene>
<feature type="compositionally biased region" description="Acidic residues" evidence="1">
    <location>
        <begin position="691"/>
        <end position="712"/>
    </location>
</feature>
<feature type="compositionally biased region" description="Low complexity" evidence="1">
    <location>
        <begin position="429"/>
        <end position="440"/>
    </location>
</feature>
<feature type="compositionally biased region" description="Low complexity" evidence="1">
    <location>
        <begin position="513"/>
        <end position="523"/>
    </location>
</feature>
<organism evidence="2 3">
    <name type="scientific">Mycena albidolilacea</name>
    <dbReference type="NCBI Taxonomy" id="1033008"/>
    <lineage>
        <taxon>Eukaryota</taxon>
        <taxon>Fungi</taxon>
        <taxon>Dikarya</taxon>
        <taxon>Basidiomycota</taxon>
        <taxon>Agaricomycotina</taxon>
        <taxon>Agaricomycetes</taxon>
        <taxon>Agaricomycetidae</taxon>
        <taxon>Agaricales</taxon>
        <taxon>Marasmiineae</taxon>
        <taxon>Mycenaceae</taxon>
        <taxon>Mycena</taxon>
    </lineage>
</organism>
<feature type="region of interest" description="Disordered" evidence="1">
    <location>
        <begin position="429"/>
        <end position="539"/>
    </location>
</feature>
<feature type="compositionally biased region" description="Polar residues" evidence="1">
    <location>
        <begin position="1096"/>
        <end position="1113"/>
    </location>
</feature>
<keyword evidence="3" id="KW-1185">Reference proteome</keyword>
<protein>
    <submittedName>
        <fullName evidence="2">Uncharacterized protein</fullName>
    </submittedName>
</protein>
<feature type="region of interest" description="Disordered" evidence="1">
    <location>
        <begin position="567"/>
        <end position="678"/>
    </location>
</feature>